<dbReference type="GO" id="GO:0006355">
    <property type="term" value="P:regulation of DNA-templated transcription"/>
    <property type="evidence" value="ECO:0007669"/>
    <property type="project" value="InterPro"/>
</dbReference>
<evidence type="ECO:0000313" key="1">
    <source>
        <dbReference type="EMBL" id="AHB63943.1"/>
    </source>
</evidence>
<dbReference type="InterPro" id="IPR016032">
    <property type="entry name" value="Sig_transdc_resp-reg_C-effctor"/>
</dbReference>
<dbReference type="GO" id="GO:0003677">
    <property type="term" value="F:DNA binding"/>
    <property type="evidence" value="ECO:0007669"/>
    <property type="project" value="InterPro"/>
</dbReference>
<gene>
    <name evidence="1" type="primary">sibR</name>
</gene>
<dbReference type="AlphaFoldDB" id="V5THJ3"/>
<sequence>MFEQAGPTTGPGRQVIAHHALRELLDSPHTPLGRLRAQLPHIRFVAYRDLASETTVLTAPLLMPSTTEFQNEELRAVRLNQATALIVAVTHDVSGHQAYHAIRSGADLVFNLANPSREQLDAVCARCMSHSSAVVGLSQHSRSSFVEAAGETRPDGHPGPYDEELLRLLGTTLTVSEIARRFYCSERTMYRRIRHLYDAFGVSRRSELMAAVARNNGRPNVVARRNLSSSDAS</sequence>
<protein>
    <submittedName>
        <fullName evidence="1">SibR</fullName>
    </submittedName>
</protein>
<reference evidence="1" key="1">
    <citation type="submission" date="2013-07" db="EMBL/GenBank/DDBJ databases">
        <title>Identification of a gene cluster involved in the biosynthesis of antibacterial antibiotic.</title>
        <authorList>
            <person name="Geng X."/>
            <person name="Zhao X."/>
        </authorList>
    </citation>
    <scope>NUCLEOTIDE SEQUENCE</scope>
    <source>
        <strain evidence="1">DUT180</strain>
    </source>
</reference>
<organism evidence="1">
    <name type="scientific">Streptomyces xiaopingdaonensis</name>
    <dbReference type="NCBI Taxonomy" id="1565415"/>
    <lineage>
        <taxon>Bacteria</taxon>
        <taxon>Bacillati</taxon>
        <taxon>Actinomycetota</taxon>
        <taxon>Actinomycetes</taxon>
        <taxon>Kitasatosporales</taxon>
        <taxon>Streptomycetaceae</taxon>
        <taxon>Streptomyces</taxon>
    </lineage>
</organism>
<dbReference type="EMBL" id="KF444907">
    <property type="protein sequence ID" value="AHB63943.1"/>
    <property type="molecule type" value="Genomic_DNA"/>
</dbReference>
<dbReference type="InterPro" id="IPR036388">
    <property type="entry name" value="WH-like_DNA-bd_sf"/>
</dbReference>
<dbReference type="RefSeq" id="WP_016906190.1">
    <property type="nucleotide sequence ID" value="NZ_AJTQ01000063.1"/>
</dbReference>
<proteinExistence type="predicted"/>
<dbReference type="Gene3D" id="1.10.10.10">
    <property type="entry name" value="Winged helix-like DNA-binding domain superfamily/Winged helix DNA-binding domain"/>
    <property type="match status" value="1"/>
</dbReference>
<dbReference type="SUPFAM" id="SSF46894">
    <property type="entry name" value="C-terminal effector domain of the bipartite response regulators"/>
    <property type="match status" value="1"/>
</dbReference>
<name>V5THJ3_9ACTN</name>
<accession>V5THJ3</accession>